<reference evidence="6 7" key="1">
    <citation type="submission" date="2018-08" db="EMBL/GenBank/DDBJ databases">
        <title>Genome analysis of the thermophilic bacterium of the candidate phylum Aminicenantes from deep subsurface aquifer revealed its physiology and ecological role.</title>
        <authorList>
            <person name="Kadnikov V.V."/>
            <person name="Mardanov A.V."/>
            <person name="Beletsky A.V."/>
            <person name="Karnachuk O.V."/>
            <person name="Ravin N.V."/>
        </authorList>
    </citation>
    <scope>NUCLEOTIDE SEQUENCE [LARGE SCALE GENOMIC DNA]</scope>
    <source>
        <strain evidence="6">BY38</strain>
    </source>
</reference>
<keyword evidence="3 5" id="KW-0687">Ribonucleoprotein</keyword>
<dbReference type="GO" id="GO:0003735">
    <property type="term" value="F:structural constituent of ribosome"/>
    <property type="evidence" value="ECO:0007669"/>
    <property type="project" value="InterPro"/>
</dbReference>
<dbReference type="GO" id="GO:1990904">
    <property type="term" value="C:ribonucleoprotein complex"/>
    <property type="evidence" value="ECO:0007669"/>
    <property type="project" value="UniProtKB-KW"/>
</dbReference>
<name>A0A3E2BMK3_9BACT</name>
<dbReference type="Proteomes" id="UP000257323">
    <property type="component" value="Unassembled WGS sequence"/>
</dbReference>
<comment type="similarity">
    <text evidence="1 5">Belongs to the bacterial ribosomal protein bL33 family.</text>
</comment>
<dbReference type="PROSITE" id="PS00582">
    <property type="entry name" value="RIBOSOMAL_L33"/>
    <property type="match status" value="1"/>
</dbReference>
<dbReference type="NCBIfam" id="NF001860">
    <property type="entry name" value="PRK00595.1"/>
    <property type="match status" value="1"/>
</dbReference>
<dbReference type="EMBL" id="QUAH01000006">
    <property type="protein sequence ID" value="RFT15934.1"/>
    <property type="molecule type" value="Genomic_DNA"/>
</dbReference>
<dbReference type="Gene3D" id="2.20.28.120">
    <property type="entry name" value="Ribosomal protein L33"/>
    <property type="match status" value="1"/>
</dbReference>
<dbReference type="GO" id="GO:0005737">
    <property type="term" value="C:cytoplasm"/>
    <property type="evidence" value="ECO:0007669"/>
    <property type="project" value="UniProtKB-ARBA"/>
</dbReference>
<protein>
    <recommendedName>
        <fullName evidence="4 5">Large ribosomal subunit protein bL33</fullName>
    </recommendedName>
</protein>
<gene>
    <name evidence="5" type="primary">rpmG</name>
    <name evidence="6" type="ORF">OP8BY_2332</name>
</gene>
<evidence type="ECO:0000256" key="4">
    <source>
        <dbReference type="ARBA" id="ARBA00035176"/>
    </source>
</evidence>
<dbReference type="GO" id="GO:0006412">
    <property type="term" value="P:translation"/>
    <property type="evidence" value="ECO:0007669"/>
    <property type="project" value="UniProtKB-UniRule"/>
</dbReference>
<dbReference type="InterPro" id="IPR001705">
    <property type="entry name" value="Ribosomal_bL33"/>
</dbReference>
<proteinExistence type="inferred from homology"/>
<keyword evidence="2 5" id="KW-0689">Ribosomal protein</keyword>
<dbReference type="InterPro" id="IPR011332">
    <property type="entry name" value="Ribosomal_zn-bd"/>
</dbReference>
<sequence>MREIITLQCSDCKRRNYTTTRNKKKQTERLEIKKFCPFCRKHTLHKEVK</sequence>
<comment type="caution">
    <text evidence="6">The sequence shown here is derived from an EMBL/GenBank/DDBJ whole genome shotgun (WGS) entry which is preliminary data.</text>
</comment>
<dbReference type="HAMAP" id="MF_00294">
    <property type="entry name" value="Ribosomal_bL33"/>
    <property type="match status" value="1"/>
</dbReference>
<evidence type="ECO:0000313" key="6">
    <source>
        <dbReference type="EMBL" id="RFT15934.1"/>
    </source>
</evidence>
<evidence type="ECO:0000256" key="1">
    <source>
        <dbReference type="ARBA" id="ARBA00007596"/>
    </source>
</evidence>
<organism evidence="6 7">
    <name type="scientific">Candidatus Saccharicenans subterraneus</name>
    <dbReference type="NCBI Taxonomy" id="2508984"/>
    <lineage>
        <taxon>Bacteria</taxon>
        <taxon>Candidatus Aminicenantota</taxon>
        <taxon>Candidatus Aminicenantia</taxon>
        <taxon>Candidatus Aminicenantales</taxon>
        <taxon>Candidatus Saccharicenantaceae</taxon>
        <taxon>Candidatus Saccharicenans</taxon>
    </lineage>
</organism>
<dbReference type="SUPFAM" id="SSF57829">
    <property type="entry name" value="Zn-binding ribosomal proteins"/>
    <property type="match status" value="1"/>
</dbReference>
<dbReference type="PANTHER" id="PTHR43168:SF2">
    <property type="entry name" value="LARGE RIBOSOMAL SUBUNIT PROTEIN BL33C"/>
    <property type="match status" value="1"/>
</dbReference>
<evidence type="ECO:0000313" key="7">
    <source>
        <dbReference type="Proteomes" id="UP000257323"/>
    </source>
</evidence>
<accession>A0A3E2BMK3</accession>
<dbReference type="NCBIfam" id="TIGR01023">
    <property type="entry name" value="rpmG_bact"/>
    <property type="match status" value="1"/>
</dbReference>
<dbReference type="PANTHER" id="PTHR43168">
    <property type="entry name" value="50S RIBOSOMAL PROTEIN L33, CHLOROPLASTIC"/>
    <property type="match status" value="1"/>
</dbReference>
<dbReference type="AlphaFoldDB" id="A0A3E2BMK3"/>
<evidence type="ECO:0000256" key="5">
    <source>
        <dbReference type="HAMAP-Rule" id="MF_00294"/>
    </source>
</evidence>
<dbReference type="InterPro" id="IPR018264">
    <property type="entry name" value="Ribosomal_bL33_CS"/>
</dbReference>
<dbReference type="NCBIfam" id="NF001764">
    <property type="entry name" value="PRK00504.1"/>
    <property type="match status" value="1"/>
</dbReference>
<evidence type="ECO:0000256" key="2">
    <source>
        <dbReference type="ARBA" id="ARBA00022980"/>
    </source>
</evidence>
<dbReference type="Pfam" id="PF00471">
    <property type="entry name" value="Ribosomal_L33"/>
    <property type="match status" value="1"/>
</dbReference>
<evidence type="ECO:0000256" key="3">
    <source>
        <dbReference type="ARBA" id="ARBA00023274"/>
    </source>
</evidence>
<dbReference type="GO" id="GO:0005840">
    <property type="term" value="C:ribosome"/>
    <property type="evidence" value="ECO:0007669"/>
    <property type="project" value="UniProtKB-KW"/>
</dbReference>
<dbReference type="InterPro" id="IPR038584">
    <property type="entry name" value="Ribosomal_bL33_sf"/>
</dbReference>